<dbReference type="GO" id="GO:0003677">
    <property type="term" value="F:DNA binding"/>
    <property type="evidence" value="ECO:0007669"/>
    <property type="project" value="InterPro"/>
</dbReference>
<dbReference type="PANTHER" id="PTHR47396:SF1">
    <property type="entry name" value="ATP-DEPENDENT HELICASE IRC3-RELATED"/>
    <property type="match status" value="1"/>
</dbReference>
<dbReference type="PANTHER" id="PTHR47396">
    <property type="entry name" value="TYPE I RESTRICTION ENZYME ECOKI R PROTEIN"/>
    <property type="match status" value="1"/>
</dbReference>
<organism evidence="3 4">
    <name type="scientific">Pelosinus fermentans JBW45</name>
    <dbReference type="NCBI Taxonomy" id="1192197"/>
    <lineage>
        <taxon>Bacteria</taxon>
        <taxon>Bacillati</taxon>
        <taxon>Bacillota</taxon>
        <taxon>Negativicutes</taxon>
        <taxon>Selenomonadales</taxon>
        <taxon>Sporomusaceae</taxon>
        <taxon>Pelosinus</taxon>
    </lineage>
</organism>
<dbReference type="PROSITE" id="PS51194">
    <property type="entry name" value="HELICASE_CTER"/>
    <property type="match status" value="1"/>
</dbReference>
<feature type="domain" description="Helicase ATP-binding" evidence="1">
    <location>
        <begin position="38"/>
        <end position="205"/>
    </location>
</feature>
<gene>
    <name evidence="3" type="ORF">JBW_02588</name>
</gene>
<accession>I8U5T4</accession>
<dbReference type="SUPFAM" id="SSF52540">
    <property type="entry name" value="P-loop containing nucleoside triphosphate hydrolases"/>
    <property type="match status" value="1"/>
</dbReference>
<evidence type="ECO:0000313" key="4">
    <source>
        <dbReference type="Proteomes" id="UP000005361"/>
    </source>
</evidence>
<dbReference type="EMBL" id="CP010978">
    <property type="protein sequence ID" value="AJQ27932.1"/>
    <property type="molecule type" value="Genomic_DNA"/>
</dbReference>
<evidence type="ECO:0000313" key="3">
    <source>
        <dbReference type="EMBL" id="AJQ27932.1"/>
    </source>
</evidence>
<dbReference type="InterPro" id="IPR027417">
    <property type="entry name" value="P-loop_NTPase"/>
</dbReference>
<feature type="domain" description="Helicase C-terminal" evidence="2">
    <location>
        <begin position="226"/>
        <end position="402"/>
    </location>
</feature>
<reference evidence="4" key="2">
    <citation type="submission" date="2015-02" db="EMBL/GenBank/DDBJ databases">
        <title>Complete Genome Sequence of Pelosinus fermentans JBW45.</title>
        <authorList>
            <person name="De Leon K.B."/>
            <person name="Utturkar S.M."/>
            <person name="Camilleri L.B."/>
            <person name="Arkin A.P."/>
            <person name="Fields M.W."/>
            <person name="Brown S.D."/>
            <person name="Wall J.D."/>
        </authorList>
    </citation>
    <scope>NUCLEOTIDE SEQUENCE [LARGE SCALE GENOMIC DNA]</scope>
    <source>
        <strain evidence="4">JBW45</strain>
    </source>
</reference>
<dbReference type="InterPro" id="IPR006935">
    <property type="entry name" value="Helicase/UvrB_N"/>
</dbReference>
<protein>
    <submittedName>
        <fullName evidence="3">Type III restriction protein res subunit</fullName>
    </submittedName>
</protein>
<dbReference type="Gene3D" id="3.40.50.300">
    <property type="entry name" value="P-loop containing nucleotide triphosphate hydrolases"/>
    <property type="match status" value="2"/>
</dbReference>
<dbReference type="Pfam" id="PF00271">
    <property type="entry name" value="Helicase_C"/>
    <property type="match status" value="1"/>
</dbReference>
<dbReference type="RefSeq" id="WP_007952472.1">
    <property type="nucleotide sequence ID" value="NZ_CP010978.1"/>
</dbReference>
<dbReference type="InterPro" id="IPR014001">
    <property type="entry name" value="Helicase_ATP-bd"/>
</dbReference>
<dbReference type="GO" id="GO:0005829">
    <property type="term" value="C:cytosol"/>
    <property type="evidence" value="ECO:0007669"/>
    <property type="project" value="TreeGrafter"/>
</dbReference>
<dbReference type="SMART" id="SM00487">
    <property type="entry name" value="DEXDc"/>
    <property type="match status" value="1"/>
</dbReference>
<reference evidence="3 4" key="1">
    <citation type="journal article" date="2015" name="Genome Announc.">
        <title>Complete Genome Sequence of Pelosinus fermentans JBW45, a Member of a Remarkably Competitive Group of Negativicutes in the Firmicutes Phylum.</title>
        <authorList>
            <person name="De Leon K.B."/>
            <person name="Utturkar S.M."/>
            <person name="Camilleri L.B."/>
            <person name="Elias D.A."/>
            <person name="Arkin A.P."/>
            <person name="Fields M.W."/>
            <person name="Brown S.D."/>
            <person name="Wall J.D."/>
        </authorList>
    </citation>
    <scope>NUCLEOTIDE SEQUENCE [LARGE SCALE GENOMIC DNA]</scope>
    <source>
        <strain evidence="3 4">JBW45</strain>
    </source>
</reference>
<dbReference type="CDD" id="cd17926">
    <property type="entry name" value="DEXHc_RE"/>
    <property type="match status" value="1"/>
</dbReference>
<dbReference type="InterPro" id="IPR050742">
    <property type="entry name" value="Helicase_Restrict-Modif_Enz"/>
</dbReference>
<name>I8U5T4_9FIRM</name>
<dbReference type="STRING" id="1192197.JBW_02588"/>
<dbReference type="KEGG" id="pft:JBW_02588"/>
<proteinExistence type="predicted"/>
<dbReference type="HOGENOM" id="CLU_011686_0_0_9"/>
<dbReference type="PROSITE" id="PS51192">
    <property type="entry name" value="HELICASE_ATP_BIND_1"/>
    <property type="match status" value="1"/>
</dbReference>
<dbReference type="Proteomes" id="UP000005361">
    <property type="component" value="Chromosome"/>
</dbReference>
<dbReference type="GO" id="GO:0005524">
    <property type="term" value="F:ATP binding"/>
    <property type="evidence" value="ECO:0007669"/>
    <property type="project" value="InterPro"/>
</dbReference>
<dbReference type="SMART" id="SM00490">
    <property type="entry name" value="HELICc"/>
    <property type="match status" value="1"/>
</dbReference>
<evidence type="ECO:0000259" key="2">
    <source>
        <dbReference type="PROSITE" id="PS51194"/>
    </source>
</evidence>
<sequence>MNNYFSKHYSAIRYPKQKSNGNGLRNAQIGAIHSINSFFTLRKNKAAIVVMPTGSGKTSVLMMSPYVLESKKVLVVTPSVLVRSQIVEDFGELRTLCKATVFQNSTIKPKVFELKNKYDEQYYNSILEANVVISTPQCALVLSQDQKAQKLFDLVLVDEAHHSPAKTWEEILVNMNLAKQILFTATPFRLDKKEIRGEIIYSYPLSMAYRDGIFGEIEYVPLEENDDKDILIATKAEKVFLSDKAQGLSHYLMIRTNSKKHAAELSELYARNTQLRLKNIDSSKSNKHVKEVVEQLKAGEVDGIICVDMLGEGFDFPNLKIAAIHSAHKSLANTLQFIGRFARTNSENIGTAKFIAMNDSELIIENNRLYSADAIWQDMIIDMSENKTNSEEELKQYFHDFEQRDNKSTNFEDDISLYNICPNCHAKIFKVSNFILDSKFPDLCKITTGVLVNKRENTIIVIGQEYVSPKWSNGDTLNDISHKLFIVHFQQSTNLLFIYSQLKSETIYEEIAKAYCGENNFYKVSRSEIHHVLGELRSFEIFNSGMLNRYAKAGETYRIMAGSDVSKSINPTTGKMFSPGHVFCKAQGLENNITIGYSSGSKIWSSAYLTIPEFVKWCDFNGTKIANPNITVKTETNYDLLPVPEELKQYPDNIFMWDFGGDTYITPPVFCIEQEGGYKSTLLDADLRINKINHAFISLTIYINGNTQELICNTSGIYSSKLDTIFLKDGRKEVSIAEYLNQNPLSFRTSNDILIIRNEVHKGDPNSIIFDQSNIKEINWKQYGTNVNNECNGKDSIHSALETILISNSSYSYIIYDHSSGEIADFITVEEMLNSFEVSLFHVKGMSATQYNSSVSDVYEVAGQAVKCLIWLKNKGTLINKIAQRRKSNKCKFLSGDHKGFLDSLKQNKPLVGRIIIVQPSISKTIPMPEKIQEVLGASNHYIRSSGSAAHFEIWGS</sequence>
<evidence type="ECO:0000259" key="1">
    <source>
        <dbReference type="PROSITE" id="PS51192"/>
    </source>
</evidence>
<dbReference type="OrthoDB" id="9802848at2"/>
<dbReference type="CDD" id="cd18785">
    <property type="entry name" value="SF2_C"/>
    <property type="match status" value="1"/>
</dbReference>
<dbReference type="AlphaFoldDB" id="I8U5T4"/>
<dbReference type="InterPro" id="IPR001650">
    <property type="entry name" value="Helicase_C-like"/>
</dbReference>
<dbReference type="Pfam" id="PF04851">
    <property type="entry name" value="ResIII"/>
    <property type="match status" value="1"/>
</dbReference>
<dbReference type="GO" id="GO:0016787">
    <property type="term" value="F:hydrolase activity"/>
    <property type="evidence" value="ECO:0007669"/>
    <property type="project" value="InterPro"/>
</dbReference>